<keyword evidence="3" id="KW-1185">Reference proteome</keyword>
<dbReference type="SUPFAM" id="SSF53474">
    <property type="entry name" value="alpha/beta-Hydrolases"/>
    <property type="match status" value="1"/>
</dbReference>
<evidence type="ECO:0000259" key="1">
    <source>
        <dbReference type="Pfam" id="PF12697"/>
    </source>
</evidence>
<gene>
    <name evidence="2" type="ORF">SAMN06893096_102305</name>
</gene>
<dbReference type="InterPro" id="IPR050266">
    <property type="entry name" value="AB_hydrolase_sf"/>
</dbReference>
<name>A0A239CAD6_9ACTN</name>
<sequence length="304" mass="31541">MSALRAGAAVLGGALALRLWAARRAARARPGDPAGLRTDDGVSLHVEVTGPTDARVTVVLVHGFAARSAMWDRQWAALREHARDLALVVDRCAGPGPVVLVGHSMGGMAVLALAGARPDLFGSRATGVGLLSTLAGPLAVAGTGGRAPLRRALTRAAAWAVWLAAPLAHAVHPFRTGPVQRLLRRRLFADDPPPDAVRRMTDAWIGTPAAVMTAHLPGLARYDRRGTLDPLRGVPVLVLVGTDDATVPPTAAERLARRIGPRARLHLVPGAGHVVPLTHAGTVTSALLDLLARSRAGGDGGRVS</sequence>
<dbReference type="GO" id="GO:0003824">
    <property type="term" value="F:catalytic activity"/>
    <property type="evidence" value="ECO:0007669"/>
    <property type="project" value="UniProtKB-ARBA"/>
</dbReference>
<dbReference type="OrthoDB" id="495620at2"/>
<dbReference type="Gene3D" id="3.40.50.1820">
    <property type="entry name" value="alpha/beta hydrolase"/>
    <property type="match status" value="1"/>
</dbReference>
<reference evidence="3" key="1">
    <citation type="submission" date="2017-06" db="EMBL/GenBank/DDBJ databases">
        <authorList>
            <person name="Varghese N."/>
            <person name="Submissions S."/>
        </authorList>
    </citation>
    <scope>NUCLEOTIDE SEQUENCE [LARGE SCALE GENOMIC DNA]</scope>
    <source>
        <strain evidence="3">DSM 46839</strain>
    </source>
</reference>
<dbReference type="PANTHER" id="PTHR43798">
    <property type="entry name" value="MONOACYLGLYCEROL LIPASE"/>
    <property type="match status" value="1"/>
</dbReference>
<organism evidence="2 3">
    <name type="scientific">Geodermatophilus pulveris</name>
    <dbReference type="NCBI Taxonomy" id="1564159"/>
    <lineage>
        <taxon>Bacteria</taxon>
        <taxon>Bacillati</taxon>
        <taxon>Actinomycetota</taxon>
        <taxon>Actinomycetes</taxon>
        <taxon>Geodermatophilales</taxon>
        <taxon>Geodermatophilaceae</taxon>
        <taxon>Geodermatophilus</taxon>
    </lineage>
</organism>
<dbReference type="EMBL" id="FZOO01000002">
    <property type="protein sequence ID" value="SNS16424.1"/>
    <property type="molecule type" value="Genomic_DNA"/>
</dbReference>
<dbReference type="RefSeq" id="WP_143424949.1">
    <property type="nucleotide sequence ID" value="NZ_FZOO01000002.1"/>
</dbReference>
<evidence type="ECO:0000313" key="2">
    <source>
        <dbReference type="EMBL" id="SNS16424.1"/>
    </source>
</evidence>
<accession>A0A239CAD6</accession>
<dbReference type="Proteomes" id="UP000198373">
    <property type="component" value="Unassembled WGS sequence"/>
</dbReference>
<dbReference type="AlphaFoldDB" id="A0A239CAD6"/>
<dbReference type="InterPro" id="IPR029058">
    <property type="entry name" value="AB_hydrolase_fold"/>
</dbReference>
<proteinExistence type="predicted"/>
<evidence type="ECO:0000313" key="3">
    <source>
        <dbReference type="Proteomes" id="UP000198373"/>
    </source>
</evidence>
<dbReference type="Pfam" id="PF12697">
    <property type="entry name" value="Abhydrolase_6"/>
    <property type="match status" value="1"/>
</dbReference>
<dbReference type="InterPro" id="IPR000073">
    <property type="entry name" value="AB_hydrolase_1"/>
</dbReference>
<feature type="domain" description="AB hydrolase-1" evidence="1">
    <location>
        <begin position="80"/>
        <end position="280"/>
    </location>
</feature>
<protein>
    <submittedName>
        <fullName evidence="2">Pimeloyl-ACP methyl ester carboxylesterase</fullName>
    </submittedName>
</protein>